<organism evidence="2 3">
    <name type="scientific">Methyloversatilis universalis (strain ATCC BAA-1314 / DSM 25237 / JCM 13912 / CCUG 52030 / FAM5)</name>
    <dbReference type="NCBI Taxonomy" id="1000565"/>
    <lineage>
        <taxon>Bacteria</taxon>
        <taxon>Pseudomonadati</taxon>
        <taxon>Pseudomonadota</taxon>
        <taxon>Betaproteobacteria</taxon>
        <taxon>Nitrosomonadales</taxon>
        <taxon>Sterolibacteriaceae</taxon>
        <taxon>Methyloversatilis</taxon>
    </lineage>
</organism>
<dbReference type="Gene3D" id="3.10.620.30">
    <property type="match status" value="1"/>
</dbReference>
<dbReference type="STRING" id="1000565.METUNv1_01494"/>
<dbReference type="Proteomes" id="UP000005019">
    <property type="component" value="Unassembled WGS sequence"/>
</dbReference>
<keyword evidence="3" id="KW-1185">Reference proteome</keyword>
<dbReference type="RefSeq" id="WP_008060385.1">
    <property type="nucleotide sequence ID" value="NZ_AFHG01000042.1"/>
</dbReference>
<protein>
    <recommendedName>
        <fullName evidence="4">Periplasmic protein</fullName>
    </recommendedName>
</protein>
<dbReference type="InterPro" id="IPR038765">
    <property type="entry name" value="Papain-like_cys_pep_sf"/>
</dbReference>
<dbReference type="Pfam" id="PF06035">
    <property type="entry name" value="Peptidase_C93"/>
    <property type="match status" value="1"/>
</dbReference>
<dbReference type="eggNOG" id="COG3672">
    <property type="taxonomic scope" value="Bacteria"/>
</dbReference>
<dbReference type="PANTHER" id="PTHR39327">
    <property type="match status" value="1"/>
</dbReference>
<evidence type="ECO:0000256" key="1">
    <source>
        <dbReference type="SAM" id="SignalP"/>
    </source>
</evidence>
<dbReference type="InterPro" id="IPR010319">
    <property type="entry name" value="Transglutaminase-like_Cys_pept"/>
</dbReference>
<dbReference type="MEROPS" id="M67.A10"/>
<sequence>MPNRTRLLACAAFAVLASQALAFSYQGYLLTVRADLQQKMTARFGDKAGPRLAELAEALNGALKIADEAVRVERINQIANRARYVTDPQLWQSDDYWATPAEFTAIAAGDCEDYSLAKYFALRELGMPADKLRITYVRLLRQGRLENHMVLAYYPEPGAEPWVLDNLEKRFLPARERPDLTPVYSFNDDRVWKVQTGGDRELGSPQQLRKWRELLDRVDAEVRG</sequence>
<keyword evidence="1" id="KW-0732">Signal</keyword>
<reference evidence="2 3" key="1">
    <citation type="journal article" date="2011" name="J. Bacteriol.">
        <title>Genome sequence of Methyloversatilis universalis FAM5T, a methylotrophic representative of the order Rhodocyclales.</title>
        <authorList>
            <person name="Kittichotirat W."/>
            <person name="Good N.M."/>
            <person name="Hall R."/>
            <person name="Bringel F."/>
            <person name="Lajus A."/>
            <person name="Medigue C."/>
            <person name="Smalley N.E."/>
            <person name="Beck D."/>
            <person name="Bumgarner R."/>
            <person name="Vuilleumier S."/>
            <person name="Kalyuzhnaya M.G."/>
        </authorList>
    </citation>
    <scope>NUCLEOTIDE SEQUENCE [LARGE SCALE GENOMIC DNA]</scope>
    <source>
        <strain evidence="3">ATCC BAA-1314 / JCM 13912 / FAM5</strain>
    </source>
</reference>
<proteinExistence type="predicted"/>
<dbReference type="EMBL" id="AFHG01000042">
    <property type="protein sequence ID" value="EGK72191.1"/>
    <property type="molecule type" value="Genomic_DNA"/>
</dbReference>
<feature type="chain" id="PRO_5003325789" description="Periplasmic protein" evidence="1">
    <location>
        <begin position="23"/>
        <end position="224"/>
    </location>
</feature>
<evidence type="ECO:0008006" key="4">
    <source>
        <dbReference type="Google" id="ProtNLM"/>
    </source>
</evidence>
<evidence type="ECO:0000313" key="3">
    <source>
        <dbReference type="Proteomes" id="UP000005019"/>
    </source>
</evidence>
<comment type="caution">
    <text evidence="2">The sequence shown here is derived from an EMBL/GenBank/DDBJ whole genome shotgun (WGS) entry which is preliminary data.</text>
</comment>
<gene>
    <name evidence="2" type="ORF">METUNv1_01494</name>
</gene>
<name>F5RB55_METUF</name>
<dbReference type="AlphaFoldDB" id="F5RB55"/>
<dbReference type="PANTHER" id="PTHR39327:SF1">
    <property type="entry name" value="BLR5470 PROTEIN"/>
    <property type="match status" value="1"/>
</dbReference>
<feature type="signal peptide" evidence="1">
    <location>
        <begin position="1"/>
        <end position="22"/>
    </location>
</feature>
<evidence type="ECO:0000313" key="2">
    <source>
        <dbReference type="EMBL" id="EGK72191.1"/>
    </source>
</evidence>
<dbReference type="SUPFAM" id="SSF54001">
    <property type="entry name" value="Cysteine proteinases"/>
    <property type="match status" value="1"/>
</dbReference>
<accession>F5RB55</accession>